<organism evidence="1 2">
    <name type="scientific">Datura stramonium</name>
    <name type="common">Jimsonweed</name>
    <name type="synonym">Common thornapple</name>
    <dbReference type="NCBI Taxonomy" id="4076"/>
    <lineage>
        <taxon>Eukaryota</taxon>
        <taxon>Viridiplantae</taxon>
        <taxon>Streptophyta</taxon>
        <taxon>Embryophyta</taxon>
        <taxon>Tracheophyta</taxon>
        <taxon>Spermatophyta</taxon>
        <taxon>Magnoliopsida</taxon>
        <taxon>eudicotyledons</taxon>
        <taxon>Gunneridae</taxon>
        <taxon>Pentapetalae</taxon>
        <taxon>asterids</taxon>
        <taxon>lamiids</taxon>
        <taxon>Solanales</taxon>
        <taxon>Solanaceae</taxon>
        <taxon>Solanoideae</taxon>
        <taxon>Datureae</taxon>
        <taxon>Datura</taxon>
    </lineage>
</organism>
<protein>
    <submittedName>
        <fullName evidence="1">Uncharacterized protein</fullName>
    </submittedName>
</protein>
<evidence type="ECO:0000313" key="1">
    <source>
        <dbReference type="EMBL" id="MCD7464907.1"/>
    </source>
</evidence>
<dbReference type="Proteomes" id="UP000823775">
    <property type="component" value="Unassembled WGS sequence"/>
</dbReference>
<dbReference type="EMBL" id="JACEIK010001001">
    <property type="protein sequence ID" value="MCD7464907.1"/>
    <property type="molecule type" value="Genomic_DNA"/>
</dbReference>
<reference evidence="1 2" key="1">
    <citation type="journal article" date="2021" name="BMC Genomics">
        <title>Datura genome reveals duplications of psychoactive alkaloid biosynthetic genes and high mutation rate following tissue culture.</title>
        <authorList>
            <person name="Rajewski A."/>
            <person name="Carter-House D."/>
            <person name="Stajich J."/>
            <person name="Litt A."/>
        </authorList>
    </citation>
    <scope>NUCLEOTIDE SEQUENCE [LARGE SCALE GENOMIC DNA]</scope>
    <source>
        <strain evidence="1">AR-01</strain>
    </source>
</reference>
<accession>A0ABS8T0P8</accession>
<name>A0ABS8T0P8_DATST</name>
<keyword evidence="2" id="KW-1185">Reference proteome</keyword>
<sequence>MKQWRVRWEYFVFSHLLDYFPHCLPVGSPGKGLKEFFKLSTVVDHTEGVESEPGLKKRNDSIPCWQQLRRTRYTSSELTILEICILLRVRSSEEEGDGGEVRLAGDGRKNEEKGKRMGREWRRLVALMEGMVVVAGLLVRERGRSGVARGDPVAAVFPGVNGGGGRGREEKERSKGRQCFLVLWLPIVVVVFGRH</sequence>
<proteinExistence type="predicted"/>
<gene>
    <name evidence="1" type="ORF">HAX54_000177</name>
</gene>
<evidence type="ECO:0000313" key="2">
    <source>
        <dbReference type="Proteomes" id="UP000823775"/>
    </source>
</evidence>
<comment type="caution">
    <text evidence="1">The sequence shown here is derived from an EMBL/GenBank/DDBJ whole genome shotgun (WGS) entry which is preliminary data.</text>
</comment>